<dbReference type="PANTHER" id="PTHR34524:SF6">
    <property type="entry name" value="CALCYPHOSINE LIKE"/>
    <property type="match status" value="1"/>
</dbReference>
<keyword evidence="2" id="KW-0677">Repeat</keyword>
<evidence type="ECO:0000313" key="6">
    <source>
        <dbReference type="Proteomes" id="UP000596742"/>
    </source>
</evidence>
<dbReference type="InterPro" id="IPR002048">
    <property type="entry name" value="EF_hand_dom"/>
</dbReference>
<keyword evidence="1" id="KW-0479">Metal-binding</keyword>
<dbReference type="GO" id="GO:0005509">
    <property type="term" value="F:calcium ion binding"/>
    <property type="evidence" value="ECO:0007669"/>
    <property type="project" value="InterPro"/>
</dbReference>
<organism evidence="5 6">
    <name type="scientific">Mytilus galloprovincialis</name>
    <name type="common">Mediterranean mussel</name>
    <dbReference type="NCBI Taxonomy" id="29158"/>
    <lineage>
        <taxon>Eukaryota</taxon>
        <taxon>Metazoa</taxon>
        <taxon>Spiralia</taxon>
        <taxon>Lophotrochozoa</taxon>
        <taxon>Mollusca</taxon>
        <taxon>Bivalvia</taxon>
        <taxon>Autobranchia</taxon>
        <taxon>Pteriomorphia</taxon>
        <taxon>Mytilida</taxon>
        <taxon>Mytiloidea</taxon>
        <taxon>Mytilidae</taxon>
        <taxon>Mytilinae</taxon>
        <taxon>Mytilus</taxon>
    </lineage>
</organism>
<dbReference type="Proteomes" id="UP000596742">
    <property type="component" value="Unassembled WGS sequence"/>
</dbReference>
<keyword evidence="6" id="KW-1185">Reference proteome</keyword>
<dbReference type="InterPro" id="IPR018247">
    <property type="entry name" value="EF_Hand_1_Ca_BS"/>
</dbReference>
<dbReference type="PROSITE" id="PS50222">
    <property type="entry name" value="EF_HAND_2"/>
    <property type="match status" value="2"/>
</dbReference>
<evidence type="ECO:0000256" key="2">
    <source>
        <dbReference type="ARBA" id="ARBA00022737"/>
    </source>
</evidence>
<dbReference type="AlphaFoldDB" id="A0A8B6CN84"/>
<dbReference type="PANTHER" id="PTHR34524">
    <property type="entry name" value="CALCYPHOSIN"/>
    <property type="match status" value="1"/>
</dbReference>
<evidence type="ECO:0000313" key="5">
    <source>
        <dbReference type="EMBL" id="VDI06972.1"/>
    </source>
</evidence>
<dbReference type="EMBL" id="UYJE01001989">
    <property type="protein sequence ID" value="VDI06972.1"/>
    <property type="molecule type" value="Genomic_DNA"/>
</dbReference>
<dbReference type="InterPro" id="IPR011992">
    <property type="entry name" value="EF-hand-dom_pair"/>
</dbReference>
<sequence>MVDKLNELRAKCFERGAIGIHGISRTFRNMDVDHNDFLSLTEFTDGLKKFGLTFPEKTVQELFTYIDKDCSGRILFDEFLQAIRPPMSQTRIAIINEAFAEFDKETGDGVITLEDLRKDYIVENHPSYKRGFFTKDQVLSEFLHVFEKETEDGKVTKEEFTNYYSGVGANMDTDEEFVKMMKTAWRI</sequence>
<comment type="caution">
    <text evidence="5">The sequence shown here is derived from an EMBL/GenBank/DDBJ whole genome shotgun (WGS) entry which is preliminary data.</text>
</comment>
<evidence type="ECO:0000256" key="3">
    <source>
        <dbReference type="ARBA" id="ARBA00022837"/>
    </source>
</evidence>
<dbReference type="SUPFAM" id="SSF47473">
    <property type="entry name" value="EF-hand"/>
    <property type="match status" value="1"/>
</dbReference>
<dbReference type="InterPro" id="IPR051581">
    <property type="entry name" value="Ca-bind"/>
</dbReference>
<keyword evidence="3" id="KW-0106">Calcium</keyword>
<evidence type="ECO:0000259" key="4">
    <source>
        <dbReference type="PROSITE" id="PS50222"/>
    </source>
</evidence>
<feature type="domain" description="EF-hand" evidence="4">
    <location>
        <begin position="18"/>
        <end position="53"/>
    </location>
</feature>
<dbReference type="OrthoDB" id="6074409at2759"/>
<feature type="domain" description="EF-hand" evidence="4">
    <location>
        <begin position="54"/>
        <end position="89"/>
    </location>
</feature>
<name>A0A8B6CN84_MYTGA</name>
<dbReference type="PROSITE" id="PS00018">
    <property type="entry name" value="EF_HAND_1"/>
    <property type="match status" value="1"/>
</dbReference>
<dbReference type="Pfam" id="PF13499">
    <property type="entry name" value="EF-hand_7"/>
    <property type="match status" value="1"/>
</dbReference>
<protein>
    <recommendedName>
        <fullName evidence="4">EF-hand domain-containing protein</fullName>
    </recommendedName>
</protein>
<proteinExistence type="predicted"/>
<evidence type="ECO:0000256" key="1">
    <source>
        <dbReference type="ARBA" id="ARBA00022723"/>
    </source>
</evidence>
<accession>A0A8B6CN84</accession>
<reference evidence="5" key="1">
    <citation type="submission" date="2018-11" db="EMBL/GenBank/DDBJ databases">
        <authorList>
            <person name="Alioto T."/>
            <person name="Alioto T."/>
        </authorList>
    </citation>
    <scope>NUCLEOTIDE SEQUENCE</scope>
</reference>
<dbReference type="SMART" id="SM00054">
    <property type="entry name" value="EFh"/>
    <property type="match status" value="3"/>
</dbReference>
<dbReference type="Gene3D" id="1.10.238.10">
    <property type="entry name" value="EF-hand"/>
    <property type="match status" value="2"/>
</dbReference>
<dbReference type="CDD" id="cd00051">
    <property type="entry name" value="EFh"/>
    <property type="match status" value="1"/>
</dbReference>
<gene>
    <name evidence="5" type="ORF">MGAL_10B024409</name>
</gene>